<feature type="region of interest" description="Disordered" evidence="5">
    <location>
        <begin position="217"/>
        <end position="244"/>
    </location>
</feature>
<proteinExistence type="predicted"/>
<dbReference type="Proteomes" id="UP000252707">
    <property type="component" value="Unassembled WGS sequence"/>
</dbReference>
<evidence type="ECO:0000313" key="8">
    <source>
        <dbReference type="EMBL" id="RCX30298.1"/>
    </source>
</evidence>
<dbReference type="PANTHER" id="PTHR18896">
    <property type="entry name" value="PHOSPHOLIPASE D"/>
    <property type="match status" value="1"/>
</dbReference>
<keyword evidence="6" id="KW-1133">Transmembrane helix</keyword>
<dbReference type="SUPFAM" id="SSF56024">
    <property type="entry name" value="Phospholipase D/nuclease"/>
    <property type="match status" value="2"/>
</dbReference>
<comment type="catalytic activity">
    <reaction evidence="1">
        <text>a 1,2-diacyl-sn-glycero-3-phosphocholine + H2O = a 1,2-diacyl-sn-glycero-3-phosphate + choline + H(+)</text>
        <dbReference type="Rhea" id="RHEA:14445"/>
        <dbReference type="ChEBI" id="CHEBI:15354"/>
        <dbReference type="ChEBI" id="CHEBI:15377"/>
        <dbReference type="ChEBI" id="CHEBI:15378"/>
        <dbReference type="ChEBI" id="CHEBI:57643"/>
        <dbReference type="ChEBI" id="CHEBI:58608"/>
        <dbReference type="EC" id="3.1.4.4"/>
    </reaction>
</comment>
<evidence type="ECO:0000313" key="9">
    <source>
        <dbReference type="Proteomes" id="UP000252707"/>
    </source>
</evidence>
<feature type="transmembrane region" description="Helical" evidence="6">
    <location>
        <begin position="581"/>
        <end position="605"/>
    </location>
</feature>
<dbReference type="GO" id="GO:0005886">
    <property type="term" value="C:plasma membrane"/>
    <property type="evidence" value="ECO:0007669"/>
    <property type="project" value="UniProtKB-ARBA"/>
</dbReference>
<dbReference type="InterPro" id="IPR015679">
    <property type="entry name" value="PLipase_D_fam"/>
</dbReference>
<name>A0A369CAT6_9GAMM</name>
<dbReference type="PANTHER" id="PTHR18896:SF76">
    <property type="entry name" value="PHOSPHOLIPASE"/>
    <property type="match status" value="1"/>
</dbReference>
<organism evidence="8 9">
    <name type="scientific">Thioalbus denitrificans</name>
    <dbReference type="NCBI Taxonomy" id="547122"/>
    <lineage>
        <taxon>Bacteria</taxon>
        <taxon>Pseudomonadati</taxon>
        <taxon>Pseudomonadota</taxon>
        <taxon>Gammaproteobacteria</taxon>
        <taxon>Chromatiales</taxon>
        <taxon>Ectothiorhodospiraceae</taxon>
        <taxon>Thioalbus</taxon>
    </lineage>
</organism>
<gene>
    <name evidence="8" type="ORF">DFQ59_105130</name>
</gene>
<feature type="transmembrane region" description="Helical" evidence="6">
    <location>
        <begin position="552"/>
        <end position="575"/>
    </location>
</feature>
<feature type="region of interest" description="Disordered" evidence="5">
    <location>
        <begin position="456"/>
        <end position="475"/>
    </location>
</feature>
<evidence type="ECO:0000256" key="3">
    <source>
        <dbReference type="ARBA" id="ARBA00022801"/>
    </source>
</evidence>
<dbReference type="InterPro" id="IPR001736">
    <property type="entry name" value="PLipase_D/transphosphatidylase"/>
</dbReference>
<evidence type="ECO:0000256" key="6">
    <source>
        <dbReference type="SAM" id="Phobius"/>
    </source>
</evidence>
<feature type="domain" description="PLD phosphodiesterase" evidence="7">
    <location>
        <begin position="369"/>
        <end position="391"/>
    </location>
</feature>
<accession>A0A369CAT6</accession>
<evidence type="ECO:0000256" key="1">
    <source>
        <dbReference type="ARBA" id="ARBA00000798"/>
    </source>
</evidence>
<sequence length="722" mass="78841">MDTPTADTPHGTAGAETAPILRPGVNCWRLERAARVGLIVDTAAYFEALREACDAARHSILILGWDFDRREPLGRGAGTGEPDPPPLAEYLARLLERNPELEIHLLIWDFHVIYTPERELFQRWRLRLQGHTRLHLQLDSRHPPGGSQHQKLVVVDDRLAFAGGIDLSRWRWDTPAHRPDDPRRIDPDGKPYPPFHDLMMAVDGPAARALGELARARWDASGSPGRPPAPAPATGTDPWPPSVEPALRDQEIAIARTLPEYEDRVAVREVERLYLDGIEAARRWIYIENQYFTSQRLTSALARRLQEPDGPEVMLVLPRHTGGWLEQVTMDALRGRRLETLRQADRHHRFGVYHPHQPGLGEEECISVHAKLLVVDDRLLRIGSSNTSDRSLGLDSECDLALEADAGEAAREAVRNFRHRLLGEHLDRPAAAVAAEETRQGSLLAAVERLRGKGRSLRPLESDGGAAAERLPDSGLIDPDEPISPDYFVRRFIPASRHGHGRRRLGLFLGFIGVLLTAAAAWRWSPLAEWLTPERLAAWLETARTPVIRETLVLAAFVAASLLMAPLTLLVVAAGLLLGPWLGFACAFAGALISALCGFLLGRVLGRSGLDRLSGSRLHRLSRRLADQGILAVAMLRLVPVAPYTVVNLVAGATHLRLGAFLLGSALGLAPGVLGLAVFSGSLLRALADPGPGTLLLLVAVAAVLVGGALTLRRLLGSGRSG</sequence>
<dbReference type="AlphaFoldDB" id="A0A369CAT6"/>
<dbReference type="OrthoDB" id="9814092at2"/>
<keyword evidence="9" id="KW-1185">Reference proteome</keyword>
<dbReference type="SMART" id="SM00155">
    <property type="entry name" value="PLDc"/>
    <property type="match status" value="2"/>
</dbReference>
<feature type="transmembrane region" description="Helical" evidence="6">
    <location>
        <begin position="658"/>
        <end position="683"/>
    </location>
</feature>
<feature type="transmembrane region" description="Helical" evidence="6">
    <location>
        <begin position="505"/>
        <end position="525"/>
    </location>
</feature>
<comment type="caution">
    <text evidence="8">The sequence shown here is derived from an EMBL/GenBank/DDBJ whole genome shotgun (WGS) entry which is preliminary data.</text>
</comment>
<evidence type="ECO:0000256" key="5">
    <source>
        <dbReference type="SAM" id="MobiDB-lite"/>
    </source>
</evidence>
<evidence type="ECO:0000256" key="2">
    <source>
        <dbReference type="ARBA" id="ARBA00022737"/>
    </source>
</evidence>
<dbReference type="GO" id="GO:0004630">
    <property type="term" value="F:phospholipase D activity"/>
    <property type="evidence" value="ECO:0007669"/>
    <property type="project" value="UniProtKB-EC"/>
</dbReference>
<dbReference type="Gene3D" id="3.30.870.10">
    <property type="entry name" value="Endonuclease Chain A"/>
    <property type="match status" value="2"/>
</dbReference>
<dbReference type="EMBL" id="QPJY01000005">
    <property type="protein sequence ID" value="RCX30298.1"/>
    <property type="molecule type" value="Genomic_DNA"/>
</dbReference>
<keyword evidence="4" id="KW-0443">Lipid metabolism</keyword>
<evidence type="ECO:0000259" key="7">
    <source>
        <dbReference type="PROSITE" id="PS50035"/>
    </source>
</evidence>
<feature type="transmembrane region" description="Helical" evidence="6">
    <location>
        <begin position="625"/>
        <end position="646"/>
    </location>
</feature>
<keyword evidence="6" id="KW-0472">Membrane</keyword>
<keyword evidence="2" id="KW-0677">Repeat</keyword>
<reference evidence="8 9" key="1">
    <citation type="submission" date="2018-07" db="EMBL/GenBank/DDBJ databases">
        <title>Genomic Encyclopedia of Type Strains, Phase IV (KMG-IV): sequencing the most valuable type-strain genomes for metagenomic binning, comparative biology and taxonomic classification.</title>
        <authorList>
            <person name="Goeker M."/>
        </authorList>
    </citation>
    <scope>NUCLEOTIDE SEQUENCE [LARGE SCALE GENOMIC DNA]</scope>
    <source>
        <strain evidence="8 9">DSM 26407</strain>
    </source>
</reference>
<dbReference type="InterPro" id="IPR025202">
    <property type="entry name" value="PLD-like_dom"/>
</dbReference>
<dbReference type="PROSITE" id="PS50035">
    <property type="entry name" value="PLD"/>
    <property type="match status" value="2"/>
</dbReference>
<protein>
    <submittedName>
        <fullName evidence="8">Phosphatidylserine/phosphatidylglycerophosphate/ cardiolipin synthase-like enzyme</fullName>
    </submittedName>
</protein>
<dbReference type="GO" id="GO:0009395">
    <property type="term" value="P:phospholipid catabolic process"/>
    <property type="evidence" value="ECO:0007669"/>
    <property type="project" value="TreeGrafter"/>
</dbReference>
<dbReference type="Pfam" id="PF09335">
    <property type="entry name" value="VTT_dom"/>
    <property type="match status" value="1"/>
</dbReference>
<dbReference type="CDD" id="cd09143">
    <property type="entry name" value="PLDc_vPLD1_2_like_bac_2"/>
    <property type="match status" value="1"/>
</dbReference>
<dbReference type="RefSeq" id="WP_114279985.1">
    <property type="nucleotide sequence ID" value="NZ_QPJY01000005.1"/>
</dbReference>
<keyword evidence="6" id="KW-0812">Transmembrane</keyword>
<feature type="domain" description="PLD phosphodiesterase" evidence="7">
    <location>
        <begin position="144"/>
        <end position="171"/>
    </location>
</feature>
<dbReference type="InterPro" id="IPR032816">
    <property type="entry name" value="VTT_dom"/>
</dbReference>
<dbReference type="Pfam" id="PF00614">
    <property type="entry name" value="PLDc"/>
    <property type="match status" value="1"/>
</dbReference>
<dbReference type="CDD" id="cd09140">
    <property type="entry name" value="PLDc_vPLD1_2_like_bac_1"/>
    <property type="match status" value="1"/>
</dbReference>
<feature type="transmembrane region" description="Helical" evidence="6">
    <location>
        <begin position="695"/>
        <end position="716"/>
    </location>
</feature>
<keyword evidence="3" id="KW-0378">Hydrolase</keyword>
<dbReference type="Pfam" id="PF13091">
    <property type="entry name" value="PLDc_2"/>
    <property type="match status" value="1"/>
</dbReference>
<evidence type="ECO:0000256" key="4">
    <source>
        <dbReference type="ARBA" id="ARBA00023098"/>
    </source>
</evidence>